<comment type="similarity">
    <text evidence="1">Belongs to the peptidase S1 family.</text>
</comment>
<dbReference type="InterPro" id="IPR050430">
    <property type="entry name" value="Peptidase_S1"/>
</dbReference>
<gene>
    <name evidence="6" type="ORF">ADL29_15950</name>
</gene>
<dbReference type="InterPro" id="IPR009003">
    <property type="entry name" value="Peptidase_S1_PA"/>
</dbReference>
<dbReference type="InterPro" id="IPR001254">
    <property type="entry name" value="Trypsin_dom"/>
</dbReference>
<feature type="signal peptide" evidence="4">
    <location>
        <begin position="1"/>
        <end position="34"/>
    </location>
</feature>
<keyword evidence="3" id="KW-0378">Hydrolase</keyword>
<keyword evidence="2" id="KW-1015">Disulfide bond</keyword>
<dbReference type="PROSITE" id="PS50240">
    <property type="entry name" value="TRYPSIN_DOM"/>
    <property type="match status" value="1"/>
</dbReference>
<dbReference type="PANTHER" id="PTHR24276">
    <property type="entry name" value="POLYSERASE-RELATED"/>
    <property type="match status" value="1"/>
</dbReference>
<dbReference type="GO" id="GO:0006508">
    <property type="term" value="P:proteolysis"/>
    <property type="evidence" value="ECO:0007669"/>
    <property type="project" value="UniProtKB-KW"/>
</dbReference>
<dbReference type="PRINTS" id="PR00722">
    <property type="entry name" value="CHYMOTRYPSIN"/>
</dbReference>
<keyword evidence="7" id="KW-1185">Reference proteome</keyword>
<dbReference type="SMART" id="SM00020">
    <property type="entry name" value="Tryp_SPc"/>
    <property type="match status" value="1"/>
</dbReference>
<dbReference type="Pfam" id="PF00089">
    <property type="entry name" value="Trypsin"/>
    <property type="match status" value="1"/>
</dbReference>
<dbReference type="SUPFAM" id="SSF50494">
    <property type="entry name" value="Trypsin-like serine proteases"/>
    <property type="match status" value="1"/>
</dbReference>
<evidence type="ECO:0000259" key="5">
    <source>
        <dbReference type="PROSITE" id="PS50240"/>
    </source>
</evidence>
<dbReference type="InterPro" id="IPR001314">
    <property type="entry name" value="Peptidase_S1A"/>
</dbReference>
<dbReference type="Gene3D" id="2.40.10.10">
    <property type="entry name" value="Trypsin-like serine proteases"/>
    <property type="match status" value="1"/>
</dbReference>
<comment type="caution">
    <text evidence="6">The sequence shown here is derived from an EMBL/GenBank/DDBJ whole genome shotgun (WGS) entry which is preliminary data.</text>
</comment>
<dbReference type="InterPro" id="IPR043504">
    <property type="entry name" value="Peptidase_S1_PA_chymotrypsin"/>
</dbReference>
<name>A0A0N0H008_9ACTN</name>
<dbReference type="PROSITE" id="PS00134">
    <property type="entry name" value="TRYPSIN_HIS"/>
    <property type="match status" value="1"/>
</dbReference>
<evidence type="ECO:0000313" key="7">
    <source>
        <dbReference type="Proteomes" id="UP000037982"/>
    </source>
</evidence>
<reference evidence="7" key="1">
    <citation type="submission" date="2015-07" db="EMBL/GenBank/DDBJ databases">
        <authorList>
            <person name="Ju K.-S."/>
            <person name="Doroghazi J.R."/>
            <person name="Metcalf W.W."/>
        </authorList>
    </citation>
    <scope>NUCLEOTIDE SEQUENCE [LARGE SCALE GENOMIC DNA]</scope>
    <source>
        <strain evidence="7">NRRL ISP-5002</strain>
    </source>
</reference>
<dbReference type="InterPro" id="IPR018114">
    <property type="entry name" value="TRYPSIN_HIS"/>
</dbReference>
<evidence type="ECO:0000256" key="4">
    <source>
        <dbReference type="SAM" id="SignalP"/>
    </source>
</evidence>
<dbReference type="InterPro" id="IPR033116">
    <property type="entry name" value="TRYPSIN_SER"/>
</dbReference>
<keyword evidence="4" id="KW-0732">Signal</keyword>
<dbReference type="CDD" id="cd00190">
    <property type="entry name" value="Tryp_SPc"/>
    <property type="match status" value="1"/>
</dbReference>
<feature type="domain" description="Peptidase S1" evidence="5">
    <location>
        <begin position="47"/>
        <end position="292"/>
    </location>
</feature>
<dbReference type="PATRIC" id="fig|66876.3.peg.3498"/>
<dbReference type="GO" id="GO:0004252">
    <property type="term" value="F:serine-type endopeptidase activity"/>
    <property type="evidence" value="ECO:0007669"/>
    <property type="project" value="InterPro"/>
</dbReference>
<accession>A0A0N0H008</accession>
<dbReference type="RefSeq" id="WP_053924300.1">
    <property type="nucleotide sequence ID" value="NZ_LGKG01000134.1"/>
</dbReference>
<evidence type="ECO:0000256" key="1">
    <source>
        <dbReference type="ARBA" id="ARBA00007664"/>
    </source>
</evidence>
<dbReference type="AlphaFoldDB" id="A0A0N0H008"/>
<dbReference type="PANTHER" id="PTHR24276:SF98">
    <property type="entry name" value="FI18310P1-RELATED"/>
    <property type="match status" value="1"/>
</dbReference>
<organism evidence="6 7">
    <name type="scientific">Streptomyces chattanoogensis</name>
    <dbReference type="NCBI Taxonomy" id="66876"/>
    <lineage>
        <taxon>Bacteria</taxon>
        <taxon>Bacillati</taxon>
        <taxon>Actinomycetota</taxon>
        <taxon>Actinomycetes</taxon>
        <taxon>Kitasatosporales</taxon>
        <taxon>Streptomycetaceae</taxon>
        <taxon>Streptomyces</taxon>
    </lineage>
</organism>
<keyword evidence="3" id="KW-0720">Serine protease</keyword>
<protein>
    <submittedName>
        <fullName evidence="6">Trypsin</fullName>
    </submittedName>
</protein>
<evidence type="ECO:0000256" key="2">
    <source>
        <dbReference type="ARBA" id="ARBA00023157"/>
    </source>
</evidence>
<dbReference type="EMBL" id="LGKG01000134">
    <property type="protein sequence ID" value="KPC63202.1"/>
    <property type="molecule type" value="Genomic_DNA"/>
</dbReference>
<evidence type="ECO:0000313" key="6">
    <source>
        <dbReference type="EMBL" id="KPC63202.1"/>
    </source>
</evidence>
<proteinExistence type="inferred from homology"/>
<dbReference type="PROSITE" id="PS00135">
    <property type="entry name" value="TRYPSIN_SER"/>
    <property type="match status" value="1"/>
</dbReference>
<feature type="chain" id="PRO_5005850060" evidence="4">
    <location>
        <begin position="35"/>
        <end position="292"/>
    </location>
</feature>
<evidence type="ECO:0000256" key="3">
    <source>
        <dbReference type="RuleBase" id="RU363034"/>
    </source>
</evidence>
<dbReference type="Proteomes" id="UP000037982">
    <property type="component" value="Unassembled WGS sequence"/>
</dbReference>
<sequence length="292" mass="29779">MTLKSTIKRAGYAPAAVAATVLVGAMAGTGTASATPAPDPGHGAPSIIGGGAAPTYSFMAAIHGGWGNPKNFTCGGGLIRGDWVVTAAHCVTKPGKDGKTETIPAKEFTVRIGSKDRTAGGTVVGVKEVFAHPGSVASDDRSSGSDLALLHLSKKVTQAPVAMAPSATKAGTAVREIGWGYTKPGDKGQDKLPKALRQLDTKTIPANTPKCVKGPDGDDSWGIHKGDVCADNPTGKFGPCGGDSGSPLLKKVNGRWQIVGVDSRGVGHVCGETPDVYTEIHSFKDWVAKTIG</sequence>
<keyword evidence="3" id="KW-0645">Protease</keyword>